<dbReference type="EMBL" id="JBHTAH010000022">
    <property type="protein sequence ID" value="MFC7071356.1"/>
    <property type="molecule type" value="Genomic_DNA"/>
</dbReference>
<evidence type="ECO:0000256" key="2">
    <source>
        <dbReference type="SAM" id="Phobius"/>
    </source>
</evidence>
<feature type="compositionally biased region" description="Basic and acidic residues" evidence="1">
    <location>
        <begin position="141"/>
        <end position="154"/>
    </location>
</feature>
<evidence type="ECO:0000313" key="4">
    <source>
        <dbReference type="Proteomes" id="UP001596461"/>
    </source>
</evidence>
<protein>
    <recommendedName>
        <fullName evidence="5">DUF4231 domain-containing protein</fullName>
    </recommendedName>
</protein>
<dbReference type="Proteomes" id="UP001596461">
    <property type="component" value="Unassembled WGS sequence"/>
</dbReference>
<name>A0ABD5WIZ2_9EURY</name>
<feature type="transmembrane region" description="Helical" evidence="2">
    <location>
        <begin position="50"/>
        <end position="70"/>
    </location>
</feature>
<dbReference type="GeneID" id="81126083"/>
<dbReference type="RefSeq" id="WP_284031213.1">
    <property type="nucleotide sequence ID" value="NZ_CP126154.1"/>
</dbReference>
<evidence type="ECO:0000256" key="1">
    <source>
        <dbReference type="SAM" id="MobiDB-lite"/>
    </source>
</evidence>
<proteinExistence type="predicted"/>
<dbReference type="AlphaFoldDB" id="A0ABD5WIZ2"/>
<keyword evidence="2" id="KW-0812">Transmembrane</keyword>
<evidence type="ECO:0000313" key="3">
    <source>
        <dbReference type="EMBL" id="MFC7071356.1"/>
    </source>
</evidence>
<reference evidence="3 4" key="1">
    <citation type="journal article" date="2019" name="Int. J. Syst. Evol. Microbiol.">
        <title>The Global Catalogue of Microorganisms (GCM) 10K type strain sequencing project: providing services to taxonomists for standard genome sequencing and annotation.</title>
        <authorList>
            <consortium name="The Broad Institute Genomics Platform"/>
            <consortium name="The Broad Institute Genome Sequencing Center for Infectious Disease"/>
            <person name="Wu L."/>
            <person name="Ma J."/>
        </authorList>
    </citation>
    <scope>NUCLEOTIDE SEQUENCE [LARGE SCALE GENOMIC DNA]</scope>
    <source>
        <strain evidence="3 4">DT31</strain>
    </source>
</reference>
<sequence length="207" mass="22016">MTVENPVTRWIARWIMRIEAAGNVLRIVLFGGTFVSTGVSALATYGHAEWAWPFVAVVTVGTVVFAYVYAERGVLNQKNRDSVDIGDNYSGPTMLMDSLIEARQLALLGYVLQNGGVESYEDLAAELEDVTVEEWTALRDGVDTEALDRDRHAPGDGPGDGDGAGTRWRRGPGGAPPTADGASEARADGPSGGSGAADRETTETRNS</sequence>
<gene>
    <name evidence="3" type="ORF">ACFQL9_17055</name>
</gene>
<keyword evidence="4" id="KW-1185">Reference proteome</keyword>
<feature type="region of interest" description="Disordered" evidence="1">
    <location>
        <begin position="141"/>
        <end position="207"/>
    </location>
</feature>
<keyword evidence="2" id="KW-1133">Transmembrane helix</keyword>
<keyword evidence="2" id="KW-0472">Membrane</keyword>
<comment type="caution">
    <text evidence="3">The sequence shown here is derived from an EMBL/GenBank/DDBJ whole genome shotgun (WGS) entry which is preliminary data.</text>
</comment>
<organism evidence="3 4">
    <name type="scientific">Halobaculum lipolyticum</name>
    <dbReference type="NCBI Taxonomy" id="3032001"/>
    <lineage>
        <taxon>Archaea</taxon>
        <taxon>Methanobacteriati</taxon>
        <taxon>Methanobacteriota</taxon>
        <taxon>Stenosarchaea group</taxon>
        <taxon>Halobacteria</taxon>
        <taxon>Halobacteriales</taxon>
        <taxon>Haloferacaceae</taxon>
        <taxon>Halobaculum</taxon>
    </lineage>
</organism>
<feature type="transmembrane region" description="Helical" evidence="2">
    <location>
        <begin position="23"/>
        <end position="44"/>
    </location>
</feature>
<evidence type="ECO:0008006" key="5">
    <source>
        <dbReference type="Google" id="ProtNLM"/>
    </source>
</evidence>
<feature type="compositionally biased region" description="Basic and acidic residues" evidence="1">
    <location>
        <begin position="197"/>
        <end position="207"/>
    </location>
</feature>
<accession>A0ABD5WIZ2</accession>